<reference evidence="1 2" key="1">
    <citation type="submission" date="2018-08" db="EMBL/GenBank/DDBJ databases">
        <title>Bacillus chawlae sp. nov., Bacillus glennii sp. nov., and Bacillus saganii sp. nov. Isolated from the Vehicle Assembly Building at Kennedy Space Center where the Viking Spacecraft were Assembled.</title>
        <authorList>
            <person name="Seuylemezian A."/>
            <person name="Vaishampayan P."/>
        </authorList>
    </citation>
    <scope>NUCLEOTIDE SEQUENCE [LARGE SCALE GENOMIC DNA]</scope>
    <source>
        <strain evidence="1 2">V44-8</strain>
    </source>
</reference>
<organism evidence="1 2">
    <name type="scientific">Peribacillus glennii</name>
    <dbReference type="NCBI Taxonomy" id="2303991"/>
    <lineage>
        <taxon>Bacteria</taxon>
        <taxon>Bacillati</taxon>
        <taxon>Bacillota</taxon>
        <taxon>Bacilli</taxon>
        <taxon>Bacillales</taxon>
        <taxon>Bacillaceae</taxon>
        <taxon>Peribacillus</taxon>
    </lineage>
</organism>
<proteinExistence type="predicted"/>
<sequence length="98" mass="11656">MNSNYYQGSVNPDYRNQVQNPFHYQQEYRDFHTQQLKHHTLTTVGPVVNYGLQEAQMTSYPHAMREVAAISYLMGRGYNFQTARQLVESWEINEAFYR</sequence>
<comment type="caution">
    <text evidence="1">The sequence shown here is derived from an EMBL/GenBank/DDBJ whole genome shotgun (WGS) entry which is preliminary data.</text>
</comment>
<dbReference type="EMBL" id="QVTD01000013">
    <property type="protein sequence ID" value="RFU61654.1"/>
    <property type="molecule type" value="Genomic_DNA"/>
</dbReference>
<dbReference type="Proteomes" id="UP000262939">
    <property type="component" value="Unassembled WGS sequence"/>
</dbReference>
<accession>A0A372L9E1</accession>
<dbReference type="AlphaFoldDB" id="A0A372L9E1"/>
<name>A0A372L9E1_9BACI</name>
<gene>
    <name evidence="1" type="ORF">D0466_17825</name>
</gene>
<dbReference type="OrthoDB" id="2875117at2"/>
<keyword evidence="2" id="KW-1185">Reference proteome</keyword>
<dbReference type="RefSeq" id="WP_117323899.1">
    <property type="nucleotide sequence ID" value="NZ_QVTD01000013.1"/>
</dbReference>
<evidence type="ECO:0000313" key="2">
    <source>
        <dbReference type="Proteomes" id="UP000262939"/>
    </source>
</evidence>
<protein>
    <submittedName>
        <fullName evidence="1">Uncharacterized protein</fullName>
    </submittedName>
</protein>
<evidence type="ECO:0000313" key="1">
    <source>
        <dbReference type="EMBL" id="RFU61654.1"/>
    </source>
</evidence>